<dbReference type="AlphaFoldDB" id="A0A5J4Q9A2"/>
<protein>
    <submittedName>
        <fullName evidence="1">Uncharacterized protein</fullName>
    </submittedName>
</protein>
<gene>
    <name evidence="1" type="ORF">EZS28_055138</name>
</gene>
<dbReference type="Proteomes" id="UP000324800">
    <property type="component" value="Unassembled WGS sequence"/>
</dbReference>
<reference evidence="1 2" key="1">
    <citation type="submission" date="2019-03" db="EMBL/GenBank/DDBJ databases">
        <title>Single cell metagenomics reveals metabolic interactions within the superorganism composed of flagellate Streblomastix strix and complex community of Bacteroidetes bacteria on its surface.</title>
        <authorList>
            <person name="Treitli S.C."/>
            <person name="Kolisko M."/>
            <person name="Husnik F."/>
            <person name="Keeling P."/>
            <person name="Hampl V."/>
        </authorList>
    </citation>
    <scope>NUCLEOTIDE SEQUENCE [LARGE SCALE GENOMIC DNA]</scope>
    <source>
        <strain evidence="1">ST1C</strain>
    </source>
</reference>
<evidence type="ECO:0000313" key="2">
    <source>
        <dbReference type="Proteomes" id="UP000324800"/>
    </source>
</evidence>
<proteinExistence type="predicted"/>
<accession>A0A5J4Q9A2</accession>
<evidence type="ECO:0000313" key="1">
    <source>
        <dbReference type="EMBL" id="KAA6317183.1"/>
    </source>
</evidence>
<sequence>SDHYSSPQLSVLSGSTSEPFRSVLGESAISMLLASYIDYVNACYPWVLGCTQSTFIVSQLESSVYDLFYYASSRFVLSYKPFDLNITRLDIFPAIFP</sequence>
<comment type="caution">
    <text evidence="1">The sequence shown here is derived from an EMBL/GenBank/DDBJ whole genome shotgun (WGS) entry which is preliminary data.</text>
</comment>
<dbReference type="EMBL" id="SNRW01046709">
    <property type="protein sequence ID" value="KAA6317183.1"/>
    <property type="molecule type" value="Genomic_DNA"/>
</dbReference>
<organism evidence="1 2">
    <name type="scientific">Streblomastix strix</name>
    <dbReference type="NCBI Taxonomy" id="222440"/>
    <lineage>
        <taxon>Eukaryota</taxon>
        <taxon>Metamonada</taxon>
        <taxon>Preaxostyla</taxon>
        <taxon>Oxymonadida</taxon>
        <taxon>Streblomastigidae</taxon>
        <taxon>Streblomastix</taxon>
    </lineage>
</organism>
<feature type="non-terminal residue" evidence="1">
    <location>
        <position position="1"/>
    </location>
</feature>
<name>A0A5J4Q9A2_9EUKA</name>